<dbReference type="Proteomes" id="UP001180020">
    <property type="component" value="Unassembled WGS sequence"/>
</dbReference>
<reference evidence="1" key="1">
    <citation type="journal article" date="2023" name="Nat. Commun.">
        <title>Diploid and tetraploid genomes of Acorus and the evolution of monocots.</title>
        <authorList>
            <person name="Ma L."/>
            <person name="Liu K.W."/>
            <person name="Li Z."/>
            <person name="Hsiao Y.Y."/>
            <person name="Qi Y."/>
            <person name="Fu T."/>
            <person name="Tang G.D."/>
            <person name="Zhang D."/>
            <person name="Sun W.H."/>
            <person name="Liu D.K."/>
            <person name="Li Y."/>
            <person name="Chen G.Z."/>
            <person name="Liu X.D."/>
            <person name="Liao X.Y."/>
            <person name="Jiang Y.T."/>
            <person name="Yu X."/>
            <person name="Hao Y."/>
            <person name="Huang J."/>
            <person name="Zhao X.W."/>
            <person name="Ke S."/>
            <person name="Chen Y.Y."/>
            <person name="Wu W.L."/>
            <person name="Hsu J.L."/>
            <person name="Lin Y.F."/>
            <person name="Huang M.D."/>
            <person name="Li C.Y."/>
            <person name="Huang L."/>
            <person name="Wang Z.W."/>
            <person name="Zhao X."/>
            <person name="Zhong W.Y."/>
            <person name="Peng D.H."/>
            <person name="Ahmad S."/>
            <person name="Lan S."/>
            <person name="Zhang J.S."/>
            <person name="Tsai W.C."/>
            <person name="Van de Peer Y."/>
            <person name="Liu Z.J."/>
        </authorList>
    </citation>
    <scope>NUCLEOTIDE SEQUENCE</scope>
    <source>
        <strain evidence="1">CP</strain>
    </source>
</reference>
<keyword evidence="2" id="KW-1185">Reference proteome</keyword>
<name>A0AAV9E0P2_ACOCL</name>
<proteinExistence type="predicted"/>
<sequence length="105" mass="11888">MDVNSVCVFLNKEDNTQLAMFVQEKFLFDLKNFDRVLNKWTFILGKQKIKLSNGWLLVHDVRPARSQHKDLTLGAGEPSPGESKTSIATKVINALNAIKAQWVCK</sequence>
<protein>
    <submittedName>
        <fullName evidence="1">Uncharacterized protein</fullName>
    </submittedName>
</protein>
<reference evidence="1" key="2">
    <citation type="submission" date="2023-06" db="EMBL/GenBank/DDBJ databases">
        <authorList>
            <person name="Ma L."/>
            <person name="Liu K.-W."/>
            <person name="Li Z."/>
            <person name="Hsiao Y.-Y."/>
            <person name="Qi Y."/>
            <person name="Fu T."/>
            <person name="Tang G."/>
            <person name="Zhang D."/>
            <person name="Sun W.-H."/>
            <person name="Liu D.-K."/>
            <person name="Li Y."/>
            <person name="Chen G.-Z."/>
            <person name="Liu X.-D."/>
            <person name="Liao X.-Y."/>
            <person name="Jiang Y.-T."/>
            <person name="Yu X."/>
            <person name="Hao Y."/>
            <person name="Huang J."/>
            <person name="Zhao X.-W."/>
            <person name="Ke S."/>
            <person name="Chen Y.-Y."/>
            <person name="Wu W.-L."/>
            <person name="Hsu J.-L."/>
            <person name="Lin Y.-F."/>
            <person name="Huang M.-D."/>
            <person name="Li C.-Y."/>
            <person name="Huang L."/>
            <person name="Wang Z.-W."/>
            <person name="Zhao X."/>
            <person name="Zhong W.-Y."/>
            <person name="Peng D.-H."/>
            <person name="Ahmad S."/>
            <person name="Lan S."/>
            <person name="Zhang J.-S."/>
            <person name="Tsai W.-C."/>
            <person name="Van De Peer Y."/>
            <person name="Liu Z.-J."/>
        </authorList>
    </citation>
    <scope>NUCLEOTIDE SEQUENCE</scope>
    <source>
        <strain evidence="1">CP</strain>
        <tissue evidence="1">Leaves</tissue>
    </source>
</reference>
<organism evidence="1 2">
    <name type="scientific">Acorus calamus</name>
    <name type="common">Sweet flag</name>
    <dbReference type="NCBI Taxonomy" id="4465"/>
    <lineage>
        <taxon>Eukaryota</taxon>
        <taxon>Viridiplantae</taxon>
        <taxon>Streptophyta</taxon>
        <taxon>Embryophyta</taxon>
        <taxon>Tracheophyta</taxon>
        <taxon>Spermatophyta</taxon>
        <taxon>Magnoliopsida</taxon>
        <taxon>Liliopsida</taxon>
        <taxon>Acoraceae</taxon>
        <taxon>Acorus</taxon>
    </lineage>
</organism>
<accession>A0AAV9E0P2</accession>
<evidence type="ECO:0000313" key="1">
    <source>
        <dbReference type="EMBL" id="KAK1307198.1"/>
    </source>
</evidence>
<gene>
    <name evidence="1" type="ORF">QJS10_CPA10g01574</name>
</gene>
<comment type="caution">
    <text evidence="1">The sequence shown here is derived from an EMBL/GenBank/DDBJ whole genome shotgun (WGS) entry which is preliminary data.</text>
</comment>
<evidence type="ECO:0000313" key="2">
    <source>
        <dbReference type="Proteomes" id="UP001180020"/>
    </source>
</evidence>
<dbReference type="EMBL" id="JAUJYO010000010">
    <property type="protein sequence ID" value="KAK1307198.1"/>
    <property type="molecule type" value="Genomic_DNA"/>
</dbReference>
<dbReference type="AlphaFoldDB" id="A0AAV9E0P2"/>